<organism evidence="2 3">
    <name type="scientific">Pseudomonas zhanjiangensis</name>
    <dbReference type="NCBI Taxonomy" id="3239015"/>
    <lineage>
        <taxon>Bacteria</taxon>
        <taxon>Pseudomonadati</taxon>
        <taxon>Pseudomonadota</taxon>
        <taxon>Gammaproteobacteria</taxon>
        <taxon>Pseudomonadales</taxon>
        <taxon>Pseudomonadaceae</taxon>
        <taxon>Pseudomonas</taxon>
    </lineage>
</organism>
<dbReference type="NCBIfam" id="NF045613">
    <property type="entry name" value="PA1571_fam"/>
    <property type="match status" value="1"/>
</dbReference>
<dbReference type="RefSeq" id="WP_369287745.1">
    <property type="nucleotide sequence ID" value="NZ_JBFTEG010000008.1"/>
</dbReference>
<name>A0ABV3YXV8_9PSED</name>
<evidence type="ECO:0000256" key="1">
    <source>
        <dbReference type="SAM" id="MobiDB-lite"/>
    </source>
</evidence>
<evidence type="ECO:0000313" key="2">
    <source>
        <dbReference type="EMBL" id="MEX6502778.1"/>
    </source>
</evidence>
<dbReference type="InterPro" id="IPR054635">
    <property type="entry name" value="PA1571-like"/>
</dbReference>
<sequence length="57" mass="6130">MSLPKQTAEHPVDPQQPVGGAIIDGEGHEIAITEEMVQKACSELEKDSLAPPPEQHD</sequence>
<proteinExistence type="predicted"/>
<dbReference type="Proteomes" id="UP001560296">
    <property type="component" value="Unassembled WGS sequence"/>
</dbReference>
<protein>
    <submittedName>
        <fullName evidence="2">PA1571 family protein</fullName>
    </submittedName>
</protein>
<keyword evidence="3" id="KW-1185">Reference proteome</keyword>
<reference evidence="2 3" key="1">
    <citation type="submission" date="2024-07" db="EMBL/GenBank/DDBJ databases">
        <authorList>
            <person name="Li M."/>
        </authorList>
    </citation>
    <scope>NUCLEOTIDE SEQUENCE [LARGE SCALE GENOMIC DNA]</scope>
    <source>
        <strain evidence="2 3">25A3E</strain>
    </source>
</reference>
<accession>A0ABV3YXV8</accession>
<feature type="region of interest" description="Disordered" evidence="1">
    <location>
        <begin position="1"/>
        <end position="22"/>
    </location>
</feature>
<comment type="caution">
    <text evidence="2">The sequence shown here is derived from an EMBL/GenBank/DDBJ whole genome shotgun (WGS) entry which is preliminary data.</text>
</comment>
<gene>
    <name evidence="2" type="ORF">AB5S05_11940</name>
</gene>
<dbReference type="EMBL" id="JBFTEG010000008">
    <property type="protein sequence ID" value="MEX6502778.1"/>
    <property type="molecule type" value="Genomic_DNA"/>
</dbReference>
<evidence type="ECO:0000313" key="3">
    <source>
        <dbReference type="Proteomes" id="UP001560296"/>
    </source>
</evidence>